<protein>
    <submittedName>
        <fullName evidence="1">Uncharacterized protein</fullName>
    </submittedName>
</protein>
<accession>A0A067PGS7</accession>
<keyword evidence="2" id="KW-1185">Reference proteome</keyword>
<organism evidence="1 2">
    <name type="scientific">Jaapia argillacea MUCL 33604</name>
    <dbReference type="NCBI Taxonomy" id="933084"/>
    <lineage>
        <taxon>Eukaryota</taxon>
        <taxon>Fungi</taxon>
        <taxon>Dikarya</taxon>
        <taxon>Basidiomycota</taxon>
        <taxon>Agaricomycotina</taxon>
        <taxon>Agaricomycetes</taxon>
        <taxon>Agaricomycetidae</taxon>
        <taxon>Jaapiales</taxon>
        <taxon>Jaapiaceae</taxon>
        <taxon>Jaapia</taxon>
    </lineage>
</organism>
<dbReference type="HOGENOM" id="CLU_2427310_0_0_1"/>
<dbReference type="AlphaFoldDB" id="A0A067PGS7"/>
<evidence type="ECO:0000313" key="2">
    <source>
        <dbReference type="Proteomes" id="UP000027265"/>
    </source>
</evidence>
<gene>
    <name evidence="1" type="ORF">JAAARDRAFT_419945</name>
</gene>
<reference evidence="2" key="1">
    <citation type="journal article" date="2014" name="Proc. Natl. Acad. Sci. U.S.A.">
        <title>Extensive sampling of basidiomycete genomes demonstrates inadequacy of the white-rot/brown-rot paradigm for wood decay fungi.</title>
        <authorList>
            <person name="Riley R."/>
            <person name="Salamov A.A."/>
            <person name="Brown D.W."/>
            <person name="Nagy L.G."/>
            <person name="Floudas D."/>
            <person name="Held B.W."/>
            <person name="Levasseur A."/>
            <person name="Lombard V."/>
            <person name="Morin E."/>
            <person name="Otillar R."/>
            <person name="Lindquist E.A."/>
            <person name="Sun H."/>
            <person name="LaButti K.M."/>
            <person name="Schmutz J."/>
            <person name="Jabbour D."/>
            <person name="Luo H."/>
            <person name="Baker S.E."/>
            <person name="Pisabarro A.G."/>
            <person name="Walton J.D."/>
            <person name="Blanchette R.A."/>
            <person name="Henrissat B."/>
            <person name="Martin F."/>
            <person name="Cullen D."/>
            <person name="Hibbett D.S."/>
            <person name="Grigoriev I.V."/>
        </authorList>
    </citation>
    <scope>NUCLEOTIDE SEQUENCE [LARGE SCALE GENOMIC DNA]</scope>
    <source>
        <strain evidence="2">MUCL 33604</strain>
    </source>
</reference>
<sequence length="91" mass="10531">MLRLYNSTAHHHLFAWVPTTSRILLKRMFALNSSPLFLLHTKSEEIARLQGVLQVSRVEIDANRGGMAVDHAMEMRKLEEWEAKKQTMIAE</sequence>
<dbReference type="EMBL" id="KL197731">
    <property type="protein sequence ID" value="KDQ53974.1"/>
    <property type="molecule type" value="Genomic_DNA"/>
</dbReference>
<name>A0A067PGS7_9AGAM</name>
<dbReference type="Proteomes" id="UP000027265">
    <property type="component" value="Unassembled WGS sequence"/>
</dbReference>
<evidence type="ECO:0000313" key="1">
    <source>
        <dbReference type="EMBL" id="KDQ53974.1"/>
    </source>
</evidence>
<dbReference type="InParanoid" id="A0A067PGS7"/>
<proteinExistence type="predicted"/>